<dbReference type="EMBL" id="JACHJD010000012">
    <property type="protein sequence ID" value="MBB5107083.1"/>
    <property type="molecule type" value="Genomic_DNA"/>
</dbReference>
<evidence type="ECO:0000313" key="3">
    <source>
        <dbReference type="EMBL" id="MBB5107083.1"/>
    </source>
</evidence>
<protein>
    <submittedName>
        <fullName evidence="3">Uncharacterized protein</fullName>
    </submittedName>
</protein>
<reference evidence="3 4" key="1">
    <citation type="submission" date="2020-08" db="EMBL/GenBank/DDBJ databases">
        <title>Genomic Encyclopedia of Type Strains, Phase III (KMG-III): the genomes of soil and plant-associated and newly described type strains.</title>
        <authorList>
            <person name="Whitman W."/>
        </authorList>
    </citation>
    <scope>NUCLEOTIDE SEQUENCE [LARGE SCALE GENOMIC DNA]</scope>
    <source>
        <strain evidence="3 4">CECT 3146</strain>
    </source>
</reference>
<dbReference type="Proteomes" id="UP000549009">
    <property type="component" value="Unassembled WGS sequence"/>
</dbReference>
<keyword evidence="2" id="KW-1133">Transmembrane helix</keyword>
<comment type="caution">
    <text evidence="3">The sequence shown here is derived from an EMBL/GenBank/DDBJ whole genome shotgun (WGS) entry which is preliminary data.</text>
</comment>
<feature type="compositionally biased region" description="Pro residues" evidence="1">
    <location>
        <begin position="1"/>
        <end position="11"/>
    </location>
</feature>
<gene>
    <name evidence="3" type="ORF">FHS40_006199</name>
</gene>
<organism evidence="3 4">
    <name type="scientific">Streptomyces spectabilis</name>
    <dbReference type="NCBI Taxonomy" id="68270"/>
    <lineage>
        <taxon>Bacteria</taxon>
        <taxon>Bacillati</taxon>
        <taxon>Actinomycetota</taxon>
        <taxon>Actinomycetes</taxon>
        <taxon>Kitasatosporales</taxon>
        <taxon>Streptomycetaceae</taxon>
        <taxon>Streptomyces</taxon>
    </lineage>
</organism>
<keyword evidence="4" id="KW-1185">Reference proteome</keyword>
<feature type="region of interest" description="Disordered" evidence="1">
    <location>
        <begin position="1"/>
        <end position="23"/>
    </location>
</feature>
<name>A0A7W8EX87_STRST</name>
<dbReference type="RefSeq" id="WP_161624915.1">
    <property type="nucleotide sequence ID" value="NZ_BMSQ01000002.1"/>
</dbReference>
<dbReference type="AlphaFoldDB" id="A0A7W8EX87"/>
<evidence type="ECO:0000256" key="1">
    <source>
        <dbReference type="SAM" id="MobiDB-lite"/>
    </source>
</evidence>
<accession>A0A7W8EX87</accession>
<keyword evidence="2" id="KW-0472">Membrane</keyword>
<keyword evidence="2" id="KW-0812">Transmembrane</keyword>
<sequence length="57" mass="6177">MTTPPSPPPADPGASAPGPDRPPRRRALILGSWLWVTVPLAYGLYELVHKARQLFTG</sequence>
<proteinExistence type="predicted"/>
<evidence type="ECO:0000256" key="2">
    <source>
        <dbReference type="SAM" id="Phobius"/>
    </source>
</evidence>
<evidence type="ECO:0000313" key="4">
    <source>
        <dbReference type="Proteomes" id="UP000549009"/>
    </source>
</evidence>
<feature type="transmembrane region" description="Helical" evidence="2">
    <location>
        <begin position="27"/>
        <end position="45"/>
    </location>
</feature>